<dbReference type="RefSeq" id="WP_074371431.1">
    <property type="nucleotide sequence ID" value="NZ_AP024907.1"/>
</dbReference>
<protein>
    <submittedName>
        <fullName evidence="1">PAAR motif protein</fullName>
    </submittedName>
</protein>
<gene>
    <name evidence="1" type="ORF">VSP9026_00428</name>
</gene>
<sequence length="261" mass="27442">MPAAARLGDNGSGHGCFPATPIMAGSGDVSINGKPAARVGDAIDCGGSVAAGSGNVLIGDTPYKSPTHKCGEGAAMEQSPFLRIQPLAEAPPFDWASLPFVEEVYERSAKNKQKVVEEKNSDVSGKINSQHLELVTRHPNAHSIARHGGSVTDEQLMHRALTGVAPDGHVKVVKGKTIFPPMSSAFHSDELLVRADQAVRNNGALQAIIAQNPNKSILTLTPKDVGDLGVDLGRGFERIAGSKFNPELQGATNMVENLRSV</sequence>
<name>A0A1N6M0A9_9VIBR</name>
<dbReference type="EMBL" id="FSSB01000006">
    <property type="protein sequence ID" value="SIO92807.1"/>
    <property type="molecule type" value="Genomic_DNA"/>
</dbReference>
<dbReference type="AlphaFoldDB" id="A0A1N6M0A9"/>
<dbReference type="Proteomes" id="UP000184774">
    <property type="component" value="Unassembled WGS sequence"/>
</dbReference>
<dbReference type="Gene3D" id="2.60.200.60">
    <property type="match status" value="1"/>
</dbReference>
<dbReference type="InterPro" id="IPR008727">
    <property type="entry name" value="PAAR_motif"/>
</dbReference>
<evidence type="ECO:0000313" key="1">
    <source>
        <dbReference type="EMBL" id="SIO92807.1"/>
    </source>
</evidence>
<reference evidence="1 2" key="1">
    <citation type="submission" date="2016-12" db="EMBL/GenBank/DDBJ databases">
        <authorList>
            <person name="Song W.-J."/>
            <person name="Kurnit D.M."/>
        </authorList>
    </citation>
    <scope>NUCLEOTIDE SEQUENCE [LARGE SCALE GENOMIC DNA]</scope>
    <source>
        <strain evidence="1 2">CECT 9026</strain>
    </source>
</reference>
<organism evidence="1 2">
    <name type="scientific">Vibrio spartinae</name>
    <dbReference type="NCBI Taxonomy" id="1918945"/>
    <lineage>
        <taxon>Bacteria</taxon>
        <taxon>Pseudomonadati</taxon>
        <taxon>Pseudomonadota</taxon>
        <taxon>Gammaproteobacteria</taxon>
        <taxon>Vibrionales</taxon>
        <taxon>Vibrionaceae</taxon>
        <taxon>Vibrio</taxon>
    </lineage>
</organism>
<accession>A0A1N6M0A9</accession>
<dbReference type="Pfam" id="PF05488">
    <property type="entry name" value="PAAR_motif"/>
    <property type="match status" value="1"/>
</dbReference>
<evidence type="ECO:0000313" key="2">
    <source>
        <dbReference type="Proteomes" id="UP000184774"/>
    </source>
</evidence>
<dbReference type="CDD" id="cd14737">
    <property type="entry name" value="PAAR_1"/>
    <property type="match status" value="1"/>
</dbReference>
<proteinExistence type="predicted"/>